<dbReference type="CDD" id="cd17324">
    <property type="entry name" value="MFS_NepI_like"/>
    <property type="match status" value="1"/>
</dbReference>
<feature type="transmembrane region" description="Helical" evidence="5">
    <location>
        <begin position="202"/>
        <end position="220"/>
    </location>
</feature>
<evidence type="ECO:0000256" key="4">
    <source>
        <dbReference type="SAM" id="MobiDB-lite"/>
    </source>
</evidence>
<keyword evidence="3 5" id="KW-0472">Membrane</keyword>
<dbReference type="GO" id="GO:0022857">
    <property type="term" value="F:transmembrane transporter activity"/>
    <property type="evidence" value="ECO:0007669"/>
    <property type="project" value="InterPro"/>
</dbReference>
<organism evidence="7 8">
    <name type="scientific">Erythrobacter longus</name>
    <dbReference type="NCBI Taxonomy" id="1044"/>
    <lineage>
        <taxon>Bacteria</taxon>
        <taxon>Pseudomonadati</taxon>
        <taxon>Pseudomonadota</taxon>
        <taxon>Alphaproteobacteria</taxon>
        <taxon>Sphingomonadales</taxon>
        <taxon>Erythrobacteraceae</taxon>
        <taxon>Erythrobacter/Porphyrobacter group</taxon>
        <taxon>Erythrobacter</taxon>
    </lineage>
</organism>
<keyword evidence="8" id="KW-1185">Reference proteome</keyword>
<feature type="transmembrane region" description="Helical" evidence="5">
    <location>
        <begin position="114"/>
        <end position="131"/>
    </location>
</feature>
<sequence>MSGRPSRGTCSSRDRYSQEGGRTLTQDTHAQSSGTIAAPAPTYLTKRQEYALAVTISVVCANAYYIHPIISEVADAFGVGKAEIGIVPALNQLGLALGIFLLLPLGDRYSNRRLTLIFVCAQCVCLLGMALSGSFALFTFASTLLGFVTIAPYLIPAFASKRVAPERLGQVTALLTAGLVFGVLFSRVIAGVVAEQFGWRTVYWGAVTLMALVSIVLPFVMRVEDAQGPKASKEPQESYGALLASVFSLAKSHKDMALSGVIQGLNFGSFIALWLGLALHLTSEQMGYGVDTVGYLAGIGLVSVFLTPRLGKWADRIGARRARLTVSFIQLVGIAMLYPLGWNVWTLIIPLVIINAVGPTVDVTGRMTFLSLEPEIRTRLSTTYVVLMFIGGAMGSILGTSVFDWGGWAGTYALVLSMSLGNVTLCFLAQGSRQKPLT</sequence>
<comment type="caution">
    <text evidence="7">The sequence shown here is derived from an EMBL/GenBank/DDBJ whole genome shotgun (WGS) entry which is preliminary data.</text>
</comment>
<feature type="region of interest" description="Disordered" evidence="4">
    <location>
        <begin position="1"/>
        <end position="33"/>
    </location>
</feature>
<dbReference type="Proteomes" id="UP000027647">
    <property type="component" value="Unassembled WGS sequence"/>
</dbReference>
<gene>
    <name evidence="7" type="ORF">EH31_02110</name>
</gene>
<evidence type="ECO:0000259" key="6">
    <source>
        <dbReference type="PROSITE" id="PS50850"/>
    </source>
</evidence>
<keyword evidence="1 5" id="KW-0812">Transmembrane</keyword>
<proteinExistence type="predicted"/>
<name>A0A074MDE9_ERYLO</name>
<feature type="domain" description="Major facilitator superfamily (MFS) profile" evidence="6">
    <location>
        <begin position="48"/>
        <end position="434"/>
    </location>
</feature>
<feature type="transmembrane region" description="Helical" evidence="5">
    <location>
        <begin position="293"/>
        <end position="310"/>
    </location>
</feature>
<protein>
    <submittedName>
        <fullName evidence="7">Transporter</fullName>
    </submittedName>
</protein>
<dbReference type="eggNOG" id="COG2814">
    <property type="taxonomic scope" value="Bacteria"/>
</dbReference>
<dbReference type="PROSITE" id="PS50850">
    <property type="entry name" value="MFS"/>
    <property type="match status" value="1"/>
</dbReference>
<dbReference type="SUPFAM" id="SSF103473">
    <property type="entry name" value="MFS general substrate transporter"/>
    <property type="match status" value="1"/>
</dbReference>
<feature type="transmembrane region" description="Helical" evidence="5">
    <location>
        <begin position="257"/>
        <end position="281"/>
    </location>
</feature>
<dbReference type="InterPro" id="IPR036259">
    <property type="entry name" value="MFS_trans_sf"/>
</dbReference>
<dbReference type="RefSeq" id="WP_241765801.1">
    <property type="nucleotide sequence ID" value="NZ_JMIW01000001.1"/>
</dbReference>
<feature type="transmembrane region" description="Helical" evidence="5">
    <location>
        <begin position="171"/>
        <end position="190"/>
    </location>
</feature>
<feature type="transmembrane region" description="Helical" evidence="5">
    <location>
        <begin position="409"/>
        <end position="429"/>
    </location>
</feature>
<dbReference type="PANTHER" id="PTHR42910">
    <property type="entry name" value="TRANSPORTER SCO4007-RELATED"/>
    <property type="match status" value="1"/>
</dbReference>
<reference evidence="7 8" key="1">
    <citation type="submission" date="2014-04" db="EMBL/GenBank/DDBJ databases">
        <title>A comprehensive comparison of genomes of Erythrobacter spp. strains.</title>
        <authorList>
            <person name="Zheng Q."/>
        </authorList>
    </citation>
    <scope>NUCLEOTIDE SEQUENCE [LARGE SCALE GENOMIC DNA]</scope>
    <source>
        <strain evidence="7 8">DSM 6997</strain>
    </source>
</reference>
<feature type="transmembrane region" description="Helical" evidence="5">
    <location>
        <begin position="322"/>
        <end position="338"/>
    </location>
</feature>
<feature type="transmembrane region" description="Helical" evidence="5">
    <location>
        <begin position="82"/>
        <end position="102"/>
    </location>
</feature>
<evidence type="ECO:0000313" key="7">
    <source>
        <dbReference type="EMBL" id="KEO91484.1"/>
    </source>
</evidence>
<dbReference type="Pfam" id="PF07690">
    <property type="entry name" value="MFS_1"/>
    <property type="match status" value="1"/>
</dbReference>
<dbReference type="PANTHER" id="PTHR42910:SF1">
    <property type="entry name" value="MAJOR FACILITATOR SUPERFAMILY (MFS) PROFILE DOMAIN-CONTAINING PROTEIN"/>
    <property type="match status" value="1"/>
</dbReference>
<evidence type="ECO:0000256" key="5">
    <source>
        <dbReference type="SAM" id="Phobius"/>
    </source>
</evidence>
<feature type="transmembrane region" description="Helical" evidence="5">
    <location>
        <begin position="344"/>
        <end position="363"/>
    </location>
</feature>
<feature type="compositionally biased region" description="Polar residues" evidence="4">
    <location>
        <begin position="23"/>
        <end position="33"/>
    </location>
</feature>
<evidence type="ECO:0000256" key="3">
    <source>
        <dbReference type="ARBA" id="ARBA00023136"/>
    </source>
</evidence>
<dbReference type="InterPro" id="IPR011701">
    <property type="entry name" value="MFS"/>
</dbReference>
<dbReference type="AlphaFoldDB" id="A0A074MDE9"/>
<dbReference type="STRING" id="1044.EH31_02110"/>
<feature type="transmembrane region" description="Helical" evidence="5">
    <location>
        <begin position="137"/>
        <end position="159"/>
    </location>
</feature>
<evidence type="ECO:0000256" key="1">
    <source>
        <dbReference type="ARBA" id="ARBA00022692"/>
    </source>
</evidence>
<dbReference type="EMBL" id="JMIW01000001">
    <property type="protein sequence ID" value="KEO91484.1"/>
    <property type="molecule type" value="Genomic_DNA"/>
</dbReference>
<evidence type="ECO:0000313" key="8">
    <source>
        <dbReference type="Proteomes" id="UP000027647"/>
    </source>
</evidence>
<dbReference type="Gene3D" id="1.20.1250.20">
    <property type="entry name" value="MFS general substrate transporter like domains"/>
    <property type="match status" value="1"/>
</dbReference>
<accession>A0A074MDE9</accession>
<dbReference type="InterPro" id="IPR020846">
    <property type="entry name" value="MFS_dom"/>
</dbReference>
<evidence type="ECO:0000256" key="2">
    <source>
        <dbReference type="ARBA" id="ARBA00022989"/>
    </source>
</evidence>
<keyword evidence="2 5" id="KW-1133">Transmembrane helix</keyword>
<feature type="transmembrane region" description="Helical" evidence="5">
    <location>
        <begin position="384"/>
        <end position="403"/>
    </location>
</feature>
<feature type="transmembrane region" description="Helical" evidence="5">
    <location>
        <begin position="50"/>
        <end position="70"/>
    </location>
</feature>